<dbReference type="Proteomes" id="UP000218209">
    <property type="component" value="Unassembled WGS sequence"/>
</dbReference>
<dbReference type="EMBL" id="KV919035">
    <property type="protein sequence ID" value="OSX72834.1"/>
    <property type="molecule type" value="Genomic_DNA"/>
</dbReference>
<accession>A0A1X6NW40</accession>
<proteinExistence type="predicted"/>
<name>A0A1X6NW40_PORUM</name>
<keyword evidence="3" id="KW-1185">Reference proteome</keyword>
<evidence type="ECO:0000256" key="1">
    <source>
        <dbReference type="SAM" id="MobiDB-lite"/>
    </source>
</evidence>
<protein>
    <submittedName>
        <fullName evidence="2">Uncharacterized protein</fullName>
    </submittedName>
</protein>
<dbReference type="AlphaFoldDB" id="A0A1X6NW40"/>
<organism evidence="2 3">
    <name type="scientific">Porphyra umbilicalis</name>
    <name type="common">Purple laver</name>
    <name type="synonym">Red alga</name>
    <dbReference type="NCBI Taxonomy" id="2786"/>
    <lineage>
        <taxon>Eukaryota</taxon>
        <taxon>Rhodophyta</taxon>
        <taxon>Bangiophyceae</taxon>
        <taxon>Bangiales</taxon>
        <taxon>Bangiaceae</taxon>
        <taxon>Porphyra</taxon>
    </lineage>
</organism>
<gene>
    <name evidence="2" type="ORF">BU14_0401s0005</name>
</gene>
<evidence type="ECO:0000313" key="3">
    <source>
        <dbReference type="Proteomes" id="UP000218209"/>
    </source>
</evidence>
<sequence>MEAETLVPEFVVPPVAHLHITPKGDVMAVVSAGSSVFQDRNSAYTEINLVARLFFGMPDDAAPQVRMGGLQSGRGRSACHTPAQAARAAAAAEAAEAADQRTQAVVRADRQAYDSLIVLNNHCRVLGMDIGCVRAVACQAVHLVGQNNHHQVEVARSAACNDMQRHTHSATHKGTKKTKCTNKGCIKRFCAWGNDVMGGALGLMPLSRHVVVRRTARSARRPPNGSGGPPVAP</sequence>
<evidence type="ECO:0000313" key="2">
    <source>
        <dbReference type="EMBL" id="OSX72834.1"/>
    </source>
</evidence>
<feature type="region of interest" description="Disordered" evidence="1">
    <location>
        <begin position="214"/>
        <end position="233"/>
    </location>
</feature>
<reference evidence="2 3" key="1">
    <citation type="submission" date="2017-03" db="EMBL/GenBank/DDBJ databases">
        <title>WGS assembly of Porphyra umbilicalis.</title>
        <authorList>
            <person name="Brawley S.H."/>
            <person name="Blouin N.A."/>
            <person name="Ficko-Blean E."/>
            <person name="Wheeler G.L."/>
            <person name="Lohr M."/>
            <person name="Goodson H.V."/>
            <person name="Jenkins J.W."/>
            <person name="Blaby-Haas C.E."/>
            <person name="Helliwell K.E."/>
            <person name="Chan C."/>
            <person name="Marriage T."/>
            <person name="Bhattacharya D."/>
            <person name="Klein A.S."/>
            <person name="Badis Y."/>
            <person name="Brodie J."/>
            <person name="Cao Y."/>
            <person name="Collen J."/>
            <person name="Dittami S.M."/>
            <person name="Gachon C.M."/>
            <person name="Green B.R."/>
            <person name="Karpowicz S."/>
            <person name="Kim J.W."/>
            <person name="Kudahl U."/>
            <person name="Lin S."/>
            <person name="Michel G."/>
            <person name="Mittag M."/>
            <person name="Olson B.J."/>
            <person name="Pangilinan J."/>
            <person name="Peng Y."/>
            <person name="Qiu H."/>
            <person name="Shu S."/>
            <person name="Singer J.T."/>
            <person name="Smith A.G."/>
            <person name="Sprecher B.N."/>
            <person name="Wagner V."/>
            <person name="Wang W."/>
            <person name="Wang Z.-Y."/>
            <person name="Yan J."/>
            <person name="Yarish C."/>
            <person name="Zoeuner-Riek S."/>
            <person name="Zhuang Y."/>
            <person name="Zou Y."/>
            <person name="Lindquist E.A."/>
            <person name="Grimwood J."/>
            <person name="Barry K."/>
            <person name="Rokhsar D.S."/>
            <person name="Schmutz J."/>
            <person name="Stiller J.W."/>
            <person name="Grossman A.R."/>
            <person name="Prochnik S.E."/>
        </authorList>
    </citation>
    <scope>NUCLEOTIDE SEQUENCE [LARGE SCALE GENOMIC DNA]</scope>
    <source>
        <strain evidence="2">4086291</strain>
    </source>
</reference>